<keyword evidence="2" id="KW-0255">Endonuclease</keyword>
<gene>
    <name evidence="2" type="ORF">H1S01_13525</name>
</gene>
<evidence type="ECO:0000313" key="2">
    <source>
        <dbReference type="EMBL" id="MBC9785522.1"/>
    </source>
</evidence>
<keyword evidence="3" id="KW-1185">Reference proteome</keyword>
<protein>
    <submittedName>
        <fullName evidence="2">HNH endonuclease</fullName>
    </submittedName>
</protein>
<dbReference type="RefSeq" id="WP_188040975.1">
    <property type="nucleotide sequence ID" value="NZ_JACVHF010000015.1"/>
</dbReference>
<comment type="caution">
    <text evidence="2">The sequence shown here is derived from an EMBL/GenBank/DDBJ whole genome shotgun (WGS) entry which is preliminary data.</text>
</comment>
<evidence type="ECO:0000313" key="3">
    <source>
        <dbReference type="Proteomes" id="UP000617402"/>
    </source>
</evidence>
<dbReference type="CDD" id="cd00085">
    <property type="entry name" value="HNHc"/>
    <property type="match status" value="1"/>
</dbReference>
<accession>A0ABR7T427</accession>
<dbReference type="GO" id="GO:0004519">
    <property type="term" value="F:endonuclease activity"/>
    <property type="evidence" value="ECO:0007669"/>
    <property type="project" value="UniProtKB-KW"/>
</dbReference>
<dbReference type="EMBL" id="JACVHF010000015">
    <property type="protein sequence ID" value="MBC9785522.1"/>
    <property type="molecule type" value="Genomic_DNA"/>
</dbReference>
<reference evidence="2 3" key="1">
    <citation type="submission" date="2020-07" db="EMBL/GenBank/DDBJ databases">
        <title>Draft whole-genome sequence of Heliobacterium chlorum DSM 3682, type strain.</title>
        <authorList>
            <person name="Kyndt J.A."/>
            <person name="Meyer T.E."/>
            <person name="Imhoff J.F."/>
        </authorList>
    </citation>
    <scope>NUCLEOTIDE SEQUENCE [LARGE SCALE GENOMIC DNA]</scope>
    <source>
        <strain evidence="2 3">DSM 3682</strain>
    </source>
</reference>
<organism evidence="2 3">
    <name type="scientific">Heliobacterium chlorum</name>
    <dbReference type="NCBI Taxonomy" id="2698"/>
    <lineage>
        <taxon>Bacteria</taxon>
        <taxon>Bacillati</taxon>
        <taxon>Bacillota</taxon>
        <taxon>Clostridia</taxon>
        <taxon>Eubacteriales</taxon>
        <taxon>Heliobacteriaceae</taxon>
        <taxon>Heliobacterium</taxon>
    </lineage>
</organism>
<proteinExistence type="predicted"/>
<keyword evidence="2" id="KW-0378">Hydrolase</keyword>
<name>A0ABR7T427_HELCL</name>
<dbReference type="Gene3D" id="1.10.30.50">
    <property type="match status" value="1"/>
</dbReference>
<keyword evidence="2" id="KW-0540">Nuclease</keyword>
<dbReference type="InterPro" id="IPR002711">
    <property type="entry name" value="HNH"/>
</dbReference>
<feature type="domain" description="HNH" evidence="1">
    <location>
        <begin position="103"/>
        <end position="150"/>
    </location>
</feature>
<dbReference type="InterPro" id="IPR003615">
    <property type="entry name" value="HNH_nuc"/>
</dbReference>
<evidence type="ECO:0000259" key="1">
    <source>
        <dbReference type="Pfam" id="PF01844"/>
    </source>
</evidence>
<dbReference type="Proteomes" id="UP000617402">
    <property type="component" value="Unassembled WGS sequence"/>
</dbReference>
<sequence>MEKPHFPGTQRGEAHKKMLQVLYENLGSKVSGDDLFRAGNERFNYARRLRELKEDGWDLEYEGGGKEGKGWYTLYPPFPSGERSDRIRTAVRMRVLIKDNFSCQLCGNNRHTDPSIVLQVDHCIPFALSKNNSEENLQILCLECNLGKKAQCRDCVHKECLTCKLAFPKKNK</sequence>
<dbReference type="Pfam" id="PF01844">
    <property type="entry name" value="HNH"/>
    <property type="match status" value="1"/>
</dbReference>